<gene>
    <name evidence="1" type="ORF">KX928_23855</name>
</gene>
<proteinExistence type="predicted"/>
<protein>
    <submittedName>
        <fullName evidence="1">Alpha/beta fold hydrolase</fullName>
    </submittedName>
</protein>
<evidence type="ECO:0000313" key="2">
    <source>
        <dbReference type="Proteomes" id="UP001138661"/>
    </source>
</evidence>
<dbReference type="EMBL" id="JAHXDN010000012">
    <property type="protein sequence ID" value="MBW4710836.1"/>
    <property type="molecule type" value="Genomic_DNA"/>
</dbReference>
<dbReference type="PANTHER" id="PTHR36513">
    <property type="entry name" value="ABC TRANSMEMBRANE TYPE-1 DOMAIN-CONTAINING PROTEIN"/>
    <property type="match status" value="1"/>
</dbReference>
<reference evidence="1" key="1">
    <citation type="submission" date="2021-07" db="EMBL/GenBank/DDBJ databases">
        <title>Roseobacter insulae sp. nov., isolated from a tidal flat.</title>
        <authorList>
            <person name="Park S."/>
            <person name="Yoon J.-H."/>
        </authorList>
    </citation>
    <scope>NUCLEOTIDE SEQUENCE</scope>
    <source>
        <strain evidence="1">YSTF-M11</strain>
    </source>
</reference>
<dbReference type="AlphaFoldDB" id="A0A9X1K0S7"/>
<organism evidence="1 2">
    <name type="scientific">Roseobacter insulae</name>
    <dbReference type="NCBI Taxonomy" id="2859783"/>
    <lineage>
        <taxon>Bacteria</taxon>
        <taxon>Pseudomonadati</taxon>
        <taxon>Pseudomonadota</taxon>
        <taxon>Alphaproteobacteria</taxon>
        <taxon>Rhodobacterales</taxon>
        <taxon>Roseobacteraceae</taxon>
        <taxon>Roseobacter</taxon>
    </lineage>
</organism>
<sequence>MIFVHGYNNSFIESIYRYAQIAHDTDLPAAAIQFSWASAGEPSAYLADRDSALISRYALAEVIDAVSAEIPGRLVLVGHSMGALPLMEALTLLDEVAQARLAARVLEIVLVSPDLDSDLFATQLGRTSLPPARFAVAINRDDRLLGLSSFLSGGRERVGNKPDAAALSALGVRVLDISGVSDGDGPGHFLPATSPTLLEVFRTRAPS</sequence>
<evidence type="ECO:0000313" key="1">
    <source>
        <dbReference type="EMBL" id="MBW4710836.1"/>
    </source>
</evidence>
<dbReference type="Pfam" id="PF05990">
    <property type="entry name" value="DUF900"/>
    <property type="match status" value="1"/>
</dbReference>
<dbReference type="InterPro" id="IPR010297">
    <property type="entry name" value="DUF900_hydrolase"/>
</dbReference>
<dbReference type="GO" id="GO:0016787">
    <property type="term" value="F:hydrolase activity"/>
    <property type="evidence" value="ECO:0007669"/>
    <property type="project" value="UniProtKB-KW"/>
</dbReference>
<name>A0A9X1K0S7_9RHOB</name>
<keyword evidence="1" id="KW-0378">Hydrolase</keyword>
<comment type="caution">
    <text evidence="1">The sequence shown here is derived from an EMBL/GenBank/DDBJ whole genome shotgun (WGS) entry which is preliminary data.</text>
</comment>
<keyword evidence="2" id="KW-1185">Reference proteome</keyword>
<dbReference type="Proteomes" id="UP001138661">
    <property type="component" value="Unassembled WGS sequence"/>
</dbReference>
<dbReference type="PANTHER" id="PTHR36513:SF1">
    <property type="entry name" value="TRANSMEMBRANE PROTEIN"/>
    <property type="match status" value="1"/>
</dbReference>
<accession>A0A9X1K0S7</accession>